<name>A0ABW3T935_9RHOB</name>
<dbReference type="Proteomes" id="UP001597151">
    <property type="component" value="Unassembled WGS sequence"/>
</dbReference>
<sequence length="129" mass="13151">MSPLFEPSPILLAFLAVKTTLYLPALLLLALLRALVASGPARAMAVLALLVALAGITARFVPPLLGLSGGTAAQAAYALANAGNGMALPLVASALMLGSGLLAGTRWRWIDLLHLLLLAALCALWLASA</sequence>
<evidence type="ECO:0000256" key="1">
    <source>
        <dbReference type="SAM" id="Phobius"/>
    </source>
</evidence>
<organism evidence="2 3">
    <name type="scientific">Seohaeicola saemankumensis</name>
    <dbReference type="NCBI Taxonomy" id="481181"/>
    <lineage>
        <taxon>Bacteria</taxon>
        <taxon>Pseudomonadati</taxon>
        <taxon>Pseudomonadota</taxon>
        <taxon>Alphaproteobacteria</taxon>
        <taxon>Rhodobacterales</taxon>
        <taxon>Roseobacteraceae</taxon>
        <taxon>Seohaeicola</taxon>
    </lineage>
</organism>
<feature type="transmembrane region" description="Helical" evidence="1">
    <location>
        <begin position="109"/>
        <end position="127"/>
    </location>
</feature>
<keyword evidence="3" id="KW-1185">Reference proteome</keyword>
<protein>
    <submittedName>
        <fullName evidence="2">Uncharacterized protein</fullName>
    </submittedName>
</protein>
<keyword evidence="1" id="KW-0812">Transmembrane</keyword>
<feature type="transmembrane region" description="Helical" evidence="1">
    <location>
        <begin position="44"/>
        <end position="62"/>
    </location>
</feature>
<keyword evidence="1" id="KW-1133">Transmembrane helix</keyword>
<dbReference type="EMBL" id="JBHTKR010000001">
    <property type="protein sequence ID" value="MFD1193635.1"/>
    <property type="molecule type" value="Genomic_DNA"/>
</dbReference>
<gene>
    <name evidence="2" type="ORF">ACFQ3C_02985</name>
</gene>
<dbReference type="RefSeq" id="WP_380788940.1">
    <property type="nucleotide sequence ID" value="NZ_JBHTKR010000001.1"/>
</dbReference>
<accession>A0ABW3T935</accession>
<comment type="caution">
    <text evidence="2">The sequence shown here is derived from an EMBL/GenBank/DDBJ whole genome shotgun (WGS) entry which is preliminary data.</text>
</comment>
<proteinExistence type="predicted"/>
<feature type="transmembrane region" description="Helical" evidence="1">
    <location>
        <begin position="12"/>
        <end position="32"/>
    </location>
</feature>
<feature type="transmembrane region" description="Helical" evidence="1">
    <location>
        <begin position="74"/>
        <end position="97"/>
    </location>
</feature>
<evidence type="ECO:0000313" key="3">
    <source>
        <dbReference type="Proteomes" id="UP001597151"/>
    </source>
</evidence>
<reference evidence="3" key="1">
    <citation type="journal article" date="2019" name="Int. J. Syst. Evol. Microbiol.">
        <title>The Global Catalogue of Microorganisms (GCM) 10K type strain sequencing project: providing services to taxonomists for standard genome sequencing and annotation.</title>
        <authorList>
            <consortium name="The Broad Institute Genomics Platform"/>
            <consortium name="The Broad Institute Genome Sequencing Center for Infectious Disease"/>
            <person name="Wu L."/>
            <person name="Ma J."/>
        </authorList>
    </citation>
    <scope>NUCLEOTIDE SEQUENCE [LARGE SCALE GENOMIC DNA]</scope>
    <source>
        <strain evidence="3">CCUG 55328</strain>
    </source>
</reference>
<evidence type="ECO:0000313" key="2">
    <source>
        <dbReference type="EMBL" id="MFD1193635.1"/>
    </source>
</evidence>
<keyword evidence="1" id="KW-0472">Membrane</keyword>